<feature type="chain" id="PRO_5044803455" evidence="1">
    <location>
        <begin position="24"/>
        <end position="116"/>
    </location>
</feature>
<dbReference type="EMBL" id="OZ075142">
    <property type="protein sequence ID" value="CAL5035963.1"/>
    <property type="molecule type" value="Genomic_DNA"/>
</dbReference>
<evidence type="ECO:0000313" key="3">
    <source>
        <dbReference type="Proteomes" id="UP001497457"/>
    </source>
</evidence>
<gene>
    <name evidence="2" type="ORF">URODEC1_LOCUS83719</name>
</gene>
<reference evidence="2" key="1">
    <citation type="submission" date="2024-10" db="EMBL/GenBank/DDBJ databases">
        <authorList>
            <person name="Ryan C."/>
        </authorList>
    </citation>
    <scope>NUCLEOTIDE SEQUENCE [LARGE SCALE GENOMIC DNA]</scope>
</reference>
<dbReference type="Proteomes" id="UP001497457">
    <property type="component" value="Chromosome 32b"/>
</dbReference>
<protein>
    <submittedName>
        <fullName evidence="2">Uncharacterized protein</fullName>
    </submittedName>
</protein>
<accession>A0ABC9DB55</accession>
<proteinExistence type="predicted"/>
<name>A0ABC9DB55_9POAL</name>
<evidence type="ECO:0000256" key="1">
    <source>
        <dbReference type="SAM" id="SignalP"/>
    </source>
</evidence>
<dbReference type="AlphaFoldDB" id="A0ABC9DB55"/>
<sequence length="116" mass="12420">MEGGRSSVVLLFLTLALAAGSLAAVAQLPPPADQRYAFIAVRAREIQTRVVLKTGDDVAHPSFADRTNRWFAVTGSESLIQQGAGLLLPAYRRPNIPGQGIGNLLRVLVNNNGTRQ</sequence>
<feature type="signal peptide" evidence="1">
    <location>
        <begin position="1"/>
        <end position="23"/>
    </location>
</feature>
<evidence type="ECO:0000313" key="2">
    <source>
        <dbReference type="EMBL" id="CAL5035963.1"/>
    </source>
</evidence>
<keyword evidence="3" id="KW-1185">Reference proteome</keyword>
<keyword evidence="1" id="KW-0732">Signal</keyword>
<organism evidence="2 3">
    <name type="scientific">Urochloa decumbens</name>
    <dbReference type="NCBI Taxonomy" id="240449"/>
    <lineage>
        <taxon>Eukaryota</taxon>
        <taxon>Viridiplantae</taxon>
        <taxon>Streptophyta</taxon>
        <taxon>Embryophyta</taxon>
        <taxon>Tracheophyta</taxon>
        <taxon>Spermatophyta</taxon>
        <taxon>Magnoliopsida</taxon>
        <taxon>Liliopsida</taxon>
        <taxon>Poales</taxon>
        <taxon>Poaceae</taxon>
        <taxon>PACMAD clade</taxon>
        <taxon>Panicoideae</taxon>
        <taxon>Panicodae</taxon>
        <taxon>Paniceae</taxon>
        <taxon>Melinidinae</taxon>
        <taxon>Urochloa</taxon>
    </lineage>
</organism>